<sequence length="643" mass="73077">MGHIISYLEKQSNPAVAKRVALSLDIIEIIADHLFELQPFAYQGDHEPMHICCRKPLWGDVLGFMNASPAFHSIGMTRWVSVLNIRSPNDWNIALRYRNSVRELNCLDGCFDTIESRAALGHFDRLYTLSIDAHGDVGRNPNTGRFAYYTLLTKLPSTVLRLHVKHSHAPDIKIIELVKQYAPSLEELWLGRCTAFNRTPACEFWSAFPFDHDSYIALEGAEDYAQSLAQELAPLKQLALLRMGIYLAPSNIVLAHRVFHSRNLVPPNEINWQHAVAIHEDDMFALDPPPKDYNGSLHSSKPYFTDVHGFMGASPILHEMGIIRWVSVLTIRDPKDWEVALKWRKYVRLVMSLSRSHHIAETRASHGLYNIHVINFSELICMEGAFHSNDSDILQQFSHLRTVTIDCHSDVYKNASGRFSYRDVFTSLPASILRLEITCAHGPDLKIMETVRTYCPRIEALRLGRCTMFNRSSPCEFWLNFPFDHDAYMASDGTDDYAHLAAQEMASLSQLKHLRLGVYLIPSTTVLAHRAYHVRKEAAPAPVNWQQALIDATHDANGPPEVSKLVELYYRAPAMEAEFGPDSCTFCRDSFYNQSNDFQRSASAVMKTVVPSLEMIEWMDWFTPFHRGVSRHDVRPPQGATGP</sequence>
<keyword evidence="2" id="KW-1185">Reference proteome</keyword>
<name>A0A0K6GBR1_9AGAM</name>
<gene>
    <name evidence="1" type="ORF">RSOLAG22IIIB_02044</name>
</gene>
<dbReference type="AlphaFoldDB" id="A0A0K6GBR1"/>
<proteinExistence type="predicted"/>
<protein>
    <submittedName>
        <fullName evidence="1">Dynein heavy chain, cytoplasmic</fullName>
    </submittedName>
</protein>
<dbReference type="EMBL" id="CYGV01001622">
    <property type="protein sequence ID" value="CUA76037.1"/>
    <property type="molecule type" value="Genomic_DNA"/>
</dbReference>
<dbReference type="Proteomes" id="UP000044841">
    <property type="component" value="Unassembled WGS sequence"/>
</dbReference>
<organism evidence="1 2">
    <name type="scientific">Rhizoctonia solani</name>
    <dbReference type="NCBI Taxonomy" id="456999"/>
    <lineage>
        <taxon>Eukaryota</taxon>
        <taxon>Fungi</taxon>
        <taxon>Dikarya</taxon>
        <taxon>Basidiomycota</taxon>
        <taxon>Agaricomycotina</taxon>
        <taxon>Agaricomycetes</taxon>
        <taxon>Cantharellales</taxon>
        <taxon>Ceratobasidiaceae</taxon>
        <taxon>Rhizoctonia</taxon>
    </lineage>
</organism>
<accession>A0A0K6GBR1</accession>
<evidence type="ECO:0000313" key="1">
    <source>
        <dbReference type="EMBL" id="CUA76037.1"/>
    </source>
</evidence>
<reference evidence="1 2" key="1">
    <citation type="submission" date="2015-07" db="EMBL/GenBank/DDBJ databases">
        <authorList>
            <person name="Noorani M."/>
        </authorList>
    </citation>
    <scope>NUCLEOTIDE SEQUENCE [LARGE SCALE GENOMIC DNA]</scope>
    <source>
        <strain evidence="1">BBA 69670</strain>
    </source>
</reference>
<evidence type="ECO:0000313" key="2">
    <source>
        <dbReference type="Proteomes" id="UP000044841"/>
    </source>
</evidence>